<organism evidence="1 2">
    <name type="scientific">Thelonectria olida</name>
    <dbReference type="NCBI Taxonomy" id="1576542"/>
    <lineage>
        <taxon>Eukaryota</taxon>
        <taxon>Fungi</taxon>
        <taxon>Dikarya</taxon>
        <taxon>Ascomycota</taxon>
        <taxon>Pezizomycotina</taxon>
        <taxon>Sordariomycetes</taxon>
        <taxon>Hypocreomycetidae</taxon>
        <taxon>Hypocreales</taxon>
        <taxon>Nectriaceae</taxon>
        <taxon>Thelonectria</taxon>
    </lineage>
</organism>
<dbReference type="EMBL" id="JAGPYM010000002">
    <property type="protein sequence ID" value="KAH6898517.1"/>
    <property type="molecule type" value="Genomic_DNA"/>
</dbReference>
<dbReference type="OrthoDB" id="10675395at2759"/>
<protein>
    <submittedName>
        <fullName evidence="1">Uncharacterized protein</fullName>
    </submittedName>
</protein>
<evidence type="ECO:0000313" key="2">
    <source>
        <dbReference type="Proteomes" id="UP000777438"/>
    </source>
</evidence>
<name>A0A9P9ASP7_9HYPO</name>
<evidence type="ECO:0000313" key="1">
    <source>
        <dbReference type="EMBL" id="KAH6898517.1"/>
    </source>
</evidence>
<sequence length="360" mass="39999">MEKMVRAFCRLMRFSETETKKGAPSVVRVSVCLFVGGRYVRLESGQKTTYLGVVCREPHATDVRSHCARQQASDKIDVACIVIRSCAVRALDSIQEPAGSRDTSNVKTLSVYSYITRPKPHDRTATKLRAKKLGPAVCALTSPHQPLVLLAQLLKCNRTTLRSYRQTSNVSQPCAEPSVTAACPWSDDIPGSSKLPRRYFGTQRPGSFPLSLSSYVCFYFRASRARRPGEKQPTGSLAKAMCIEQKCLGFGAQRPQARSQEHLPRQLPCCQAPQCAPGSKCPDFAVVNVDNVQCISAMLALAFSACCRDKISPSLERPQKGEHQRYCRLAHLRNTPMAEFPFSDNGLSLPFPFYLFKRLE</sequence>
<keyword evidence="2" id="KW-1185">Reference proteome</keyword>
<reference evidence="1 2" key="1">
    <citation type="journal article" date="2021" name="Nat. Commun.">
        <title>Genetic determinants of endophytism in the Arabidopsis root mycobiome.</title>
        <authorList>
            <person name="Mesny F."/>
            <person name="Miyauchi S."/>
            <person name="Thiergart T."/>
            <person name="Pickel B."/>
            <person name="Atanasova L."/>
            <person name="Karlsson M."/>
            <person name="Huettel B."/>
            <person name="Barry K.W."/>
            <person name="Haridas S."/>
            <person name="Chen C."/>
            <person name="Bauer D."/>
            <person name="Andreopoulos W."/>
            <person name="Pangilinan J."/>
            <person name="LaButti K."/>
            <person name="Riley R."/>
            <person name="Lipzen A."/>
            <person name="Clum A."/>
            <person name="Drula E."/>
            <person name="Henrissat B."/>
            <person name="Kohler A."/>
            <person name="Grigoriev I.V."/>
            <person name="Martin F.M."/>
            <person name="Hacquard S."/>
        </authorList>
    </citation>
    <scope>NUCLEOTIDE SEQUENCE [LARGE SCALE GENOMIC DNA]</scope>
    <source>
        <strain evidence="1 2">MPI-CAGE-CH-0241</strain>
    </source>
</reference>
<accession>A0A9P9ASP7</accession>
<comment type="caution">
    <text evidence="1">The sequence shown here is derived from an EMBL/GenBank/DDBJ whole genome shotgun (WGS) entry which is preliminary data.</text>
</comment>
<dbReference type="Proteomes" id="UP000777438">
    <property type="component" value="Unassembled WGS sequence"/>
</dbReference>
<dbReference type="AlphaFoldDB" id="A0A9P9ASP7"/>
<gene>
    <name evidence="1" type="ORF">B0T10DRAFT_111886</name>
</gene>
<proteinExistence type="predicted"/>